<feature type="region of interest" description="Disordered" evidence="4">
    <location>
        <begin position="209"/>
        <end position="239"/>
    </location>
</feature>
<feature type="region of interest" description="Disordered" evidence="4">
    <location>
        <begin position="251"/>
        <end position="293"/>
    </location>
</feature>
<dbReference type="PANTHER" id="PTHR12236:SF75">
    <property type="entry name" value="CUTICULAR PROTEIN 62BB, ISOFORM A"/>
    <property type="match status" value="1"/>
</dbReference>
<organism evidence="6 7">
    <name type="scientific">Loxostege sticticalis</name>
    <name type="common">Beet webworm moth</name>
    <dbReference type="NCBI Taxonomy" id="481309"/>
    <lineage>
        <taxon>Eukaryota</taxon>
        <taxon>Metazoa</taxon>
        <taxon>Ecdysozoa</taxon>
        <taxon>Arthropoda</taxon>
        <taxon>Hexapoda</taxon>
        <taxon>Insecta</taxon>
        <taxon>Pterygota</taxon>
        <taxon>Neoptera</taxon>
        <taxon>Endopterygota</taxon>
        <taxon>Lepidoptera</taxon>
        <taxon>Glossata</taxon>
        <taxon>Ditrysia</taxon>
        <taxon>Pyraloidea</taxon>
        <taxon>Crambidae</taxon>
        <taxon>Pyraustinae</taxon>
        <taxon>Loxostege</taxon>
    </lineage>
</organism>
<dbReference type="PROSITE" id="PS51155">
    <property type="entry name" value="CHIT_BIND_RR_2"/>
    <property type="match status" value="1"/>
</dbReference>
<dbReference type="AlphaFoldDB" id="A0ABD0TAC1"/>
<reference evidence="6 7" key="1">
    <citation type="submission" date="2024-06" db="EMBL/GenBank/DDBJ databases">
        <title>A chromosome-level genome assembly of beet webworm, Loxostege sticticalis.</title>
        <authorList>
            <person name="Zhang Y."/>
        </authorList>
    </citation>
    <scope>NUCLEOTIDE SEQUENCE [LARGE SCALE GENOMIC DNA]</scope>
    <source>
        <strain evidence="6">AQ028</strain>
        <tissue evidence="6">Male pupae</tissue>
    </source>
</reference>
<feature type="signal peptide" evidence="5">
    <location>
        <begin position="1"/>
        <end position="22"/>
    </location>
</feature>
<dbReference type="PANTHER" id="PTHR12236">
    <property type="entry name" value="STRUCTURAL CONTITUENT OF CUTICLE"/>
    <property type="match status" value="1"/>
</dbReference>
<dbReference type="PROSITE" id="PS00233">
    <property type="entry name" value="CHIT_BIND_RR_1"/>
    <property type="match status" value="1"/>
</dbReference>
<evidence type="ECO:0000256" key="4">
    <source>
        <dbReference type="SAM" id="MobiDB-lite"/>
    </source>
</evidence>
<evidence type="ECO:0000313" key="6">
    <source>
        <dbReference type="EMBL" id="KAL0840234.1"/>
    </source>
</evidence>
<dbReference type="GO" id="GO:0042302">
    <property type="term" value="F:structural constituent of cuticle"/>
    <property type="evidence" value="ECO:0007669"/>
    <property type="project" value="UniProtKB-UniRule"/>
</dbReference>
<comment type="caution">
    <text evidence="6">The sequence shown here is derived from an EMBL/GenBank/DDBJ whole genome shotgun (WGS) entry which is preliminary data.</text>
</comment>
<protein>
    <submittedName>
        <fullName evidence="6">Uncharacterized protein</fullName>
    </submittedName>
</protein>
<dbReference type="PRINTS" id="PR00947">
    <property type="entry name" value="CUTICLE"/>
</dbReference>
<evidence type="ECO:0000256" key="5">
    <source>
        <dbReference type="SAM" id="SignalP"/>
    </source>
</evidence>
<dbReference type="Proteomes" id="UP001549921">
    <property type="component" value="Unassembled WGS sequence"/>
</dbReference>
<dbReference type="InterPro" id="IPR000618">
    <property type="entry name" value="Insect_cuticle"/>
</dbReference>
<evidence type="ECO:0000313" key="7">
    <source>
        <dbReference type="Proteomes" id="UP001549921"/>
    </source>
</evidence>
<sequence>MILKITVIGLISAIAWLHSASGASYSKVYVQSGGPGVVPVDYYNYGAPPVISSPQIARLSAPPVGSALPVQTVSNVIPPCVSPCVIPSPGIASVAPNAKIVTYNSPNVPVVVAPNQDNGYEYSYVVYDENTGDKKAQRELSDGAVVRGEYSFLQPDGFVREVQYTADDLTGFNVVIKRILPEAVGEEQNQGKTDPAPCPIKHEELKVEAAPEKEEHDHGHESHDHEHDEPTEHKHDVETPTHEAMVEHVEVPEPEKEPVQEHEPVNAPEPEQVKSEPEQAPEPEAEQKPEPKPITEAAHVEKVETPVTHQSMVEVVEPPIAESAPNLVVSYEEVLRCLQAKGLAQRGLNYSPLTYIILPASNRPC</sequence>
<name>A0ABD0TAC1_LOXSC</name>
<evidence type="ECO:0000256" key="1">
    <source>
        <dbReference type="ARBA" id="ARBA00022460"/>
    </source>
</evidence>
<feature type="chain" id="PRO_5044856367" evidence="5">
    <location>
        <begin position="23"/>
        <end position="365"/>
    </location>
</feature>
<dbReference type="InterPro" id="IPR051217">
    <property type="entry name" value="Insect_Cuticle_Struc_Prot"/>
</dbReference>
<dbReference type="Pfam" id="PF00379">
    <property type="entry name" value="Chitin_bind_4"/>
    <property type="match status" value="1"/>
</dbReference>
<gene>
    <name evidence="6" type="ORF">ABMA28_015523</name>
</gene>
<dbReference type="InterPro" id="IPR031311">
    <property type="entry name" value="CHIT_BIND_RR_consensus"/>
</dbReference>
<evidence type="ECO:0000256" key="3">
    <source>
        <dbReference type="PROSITE-ProRule" id="PRU00497"/>
    </source>
</evidence>
<keyword evidence="2 5" id="KW-0732">Signal</keyword>
<dbReference type="EMBL" id="JBEDNZ010000007">
    <property type="protein sequence ID" value="KAL0840234.1"/>
    <property type="molecule type" value="Genomic_DNA"/>
</dbReference>
<keyword evidence="1 3" id="KW-0193">Cuticle</keyword>
<accession>A0ABD0TAC1</accession>
<proteinExistence type="predicted"/>
<feature type="compositionally biased region" description="Basic and acidic residues" evidence="4">
    <location>
        <begin position="251"/>
        <end position="264"/>
    </location>
</feature>
<evidence type="ECO:0000256" key="2">
    <source>
        <dbReference type="ARBA" id="ARBA00022729"/>
    </source>
</evidence>